<dbReference type="InterPro" id="IPR008551">
    <property type="entry name" value="TANGO2"/>
</dbReference>
<evidence type="ECO:0000313" key="1">
    <source>
        <dbReference type="EMBL" id="GAA3714578.1"/>
    </source>
</evidence>
<reference evidence="2" key="1">
    <citation type="journal article" date="2019" name="Int. J. Syst. Evol. Microbiol.">
        <title>The Global Catalogue of Microorganisms (GCM) 10K type strain sequencing project: providing services to taxonomists for standard genome sequencing and annotation.</title>
        <authorList>
            <consortium name="The Broad Institute Genomics Platform"/>
            <consortium name="The Broad Institute Genome Sequencing Center for Infectious Disease"/>
            <person name="Wu L."/>
            <person name="Ma J."/>
        </authorList>
    </citation>
    <scope>NUCLEOTIDE SEQUENCE [LARGE SCALE GENOMIC DNA]</scope>
    <source>
        <strain evidence="2">JCM 16904</strain>
    </source>
</reference>
<proteinExistence type="predicted"/>
<accession>A0ABP7E5W2</accession>
<dbReference type="EMBL" id="BAAAZP010000225">
    <property type="protein sequence ID" value="GAA3714578.1"/>
    <property type="molecule type" value="Genomic_DNA"/>
</dbReference>
<organism evidence="1 2">
    <name type="scientific">Nonomuraea antimicrobica</name>
    <dbReference type="NCBI Taxonomy" id="561173"/>
    <lineage>
        <taxon>Bacteria</taxon>
        <taxon>Bacillati</taxon>
        <taxon>Actinomycetota</taxon>
        <taxon>Actinomycetes</taxon>
        <taxon>Streptosporangiales</taxon>
        <taxon>Streptosporangiaceae</taxon>
        <taxon>Nonomuraea</taxon>
    </lineage>
</organism>
<dbReference type="Pfam" id="PF05742">
    <property type="entry name" value="TANGO2"/>
    <property type="match status" value="1"/>
</dbReference>
<comment type="caution">
    <text evidence="1">The sequence shown here is derived from an EMBL/GenBank/DDBJ whole genome shotgun (WGS) entry which is preliminary data.</text>
</comment>
<dbReference type="PANTHER" id="PTHR17985">
    <property type="entry name" value="SER/THR-RICH PROTEIN T10 IN DGCR REGION"/>
    <property type="match status" value="1"/>
</dbReference>
<name>A0ABP7E5W2_9ACTN</name>
<evidence type="ECO:0008006" key="3">
    <source>
        <dbReference type="Google" id="ProtNLM"/>
    </source>
</evidence>
<evidence type="ECO:0000313" key="2">
    <source>
        <dbReference type="Proteomes" id="UP001500902"/>
    </source>
</evidence>
<sequence>MLMCTLIVRTGRPLTLMGVRDEFTDRPWEGPGEHWPEYPGVIGGRDLKAGGTWLAVNPAARRAAALLNGHGRAAEETTRVSRGDLALRAAHTGELPGADLSRYDPFHLVLADLARVRLLSWDGERVTESGLPEGTSMVVNSGLDPEDERVAAYLPRFRAASRWGDLIQAGPSSDPGALIVRHETSDGRVFASLSVMEVAIAQDGVTYDFTDLTADRDG</sequence>
<keyword evidence="2" id="KW-1185">Reference proteome</keyword>
<dbReference type="Proteomes" id="UP001500902">
    <property type="component" value="Unassembled WGS sequence"/>
</dbReference>
<dbReference type="PANTHER" id="PTHR17985:SF8">
    <property type="entry name" value="TRANSPORT AND GOLGI ORGANIZATION PROTEIN 2 HOMOLOG"/>
    <property type="match status" value="1"/>
</dbReference>
<protein>
    <recommendedName>
        <fullName evidence="3">Transport and Golgi organisation 2</fullName>
    </recommendedName>
</protein>
<gene>
    <name evidence="1" type="ORF">GCM10022224_095300</name>
</gene>